<reference evidence="1 2" key="1">
    <citation type="submission" date="2019-08" db="EMBL/GenBank/DDBJ databases">
        <title>Genome of Psychroserpens burtonensis ACAM 167.</title>
        <authorList>
            <person name="Bowman J.P."/>
        </authorList>
    </citation>
    <scope>NUCLEOTIDE SEQUENCE [LARGE SCALE GENOMIC DNA]</scope>
    <source>
        <strain evidence="1 2">ACAM 167</strain>
    </source>
</reference>
<keyword evidence="1" id="KW-0808">Transferase</keyword>
<dbReference type="EMBL" id="VOSB01000006">
    <property type="protein sequence ID" value="TXE18874.1"/>
    <property type="molecule type" value="Genomic_DNA"/>
</dbReference>
<accession>A0A5C7BAL4</accession>
<sequence length="354" mass="41290">MPSIKNTYKETLRLIADILSFKNSIEGLKLKLSSSTIDWDQFVTIASNHLVLPACYCRLSQKELLIYLPKDLVIYLKEITHINRNRNHSLMTQVTHITDIFNKNNINYTLLKGTALLAGNYFEDPGERMVGDIDILVELNEVNKSYGILLKEGYTDIEQTLGSKYFEHKHLPRLIPLKFIGAVEVHRKVLIQPYKGILNAEEILNSKKNVKNISIPNRQHLLEHSILNFQVNDFGYFYNSMSLRSLYDTMIIMKTLTTTDTGFLKLPFVKSYIAIGHLFFSDFNDVSSNTFRSQLFLKRMNNKFLKKITDILLKKSMLIKLICHRSFFFVKNKNYRIDIIKDYRRILSLLKSKF</sequence>
<organism evidence="1 2">
    <name type="scientific">Psychroserpens burtonensis</name>
    <dbReference type="NCBI Taxonomy" id="49278"/>
    <lineage>
        <taxon>Bacteria</taxon>
        <taxon>Pseudomonadati</taxon>
        <taxon>Bacteroidota</taxon>
        <taxon>Flavobacteriia</taxon>
        <taxon>Flavobacteriales</taxon>
        <taxon>Flavobacteriaceae</taxon>
        <taxon>Psychroserpens</taxon>
    </lineage>
</organism>
<dbReference type="Proteomes" id="UP000321938">
    <property type="component" value="Unassembled WGS sequence"/>
</dbReference>
<gene>
    <name evidence="1" type="ORF">ES692_05330</name>
</gene>
<protein>
    <submittedName>
        <fullName evidence="1">Nucleotidyltransferase family protein</fullName>
    </submittedName>
</protein>
<dbReference type="OrthoDB" id="1117814at2"/>
<dbReference type="RefSeq" id="WP_084142308.1">
    <property type="nucleotide sequence ID" value="NZ_VOSB01000006.1"/>
</dbReference>
<evidence type="ECO:0000313" key="1">
    <source>
        <dbReference type="EMBL" id="TXE18874.1"/>
    </source>
</evidence>
<dbReference type="STRING" id="1123037.GCA_000425305_02675"/>
<evidence type="ECO:0000313" key="2">
    <source>
        <dbReference type="Proteomes" id="UP000321938"/>
    </source>
</evidence>
<proteinExistence type="predicted"/>
<dbReference type="GO" id="GO:0016740">
    <property type="term" value="F:transferase activity"/>
    <property type="evidence" value="ECO:0007669"/>
    <property type="project" value="UniProtKB-KW"/>
</dbReference>
<comment type="caution">
    <text evidence="1">The sequence shown here is derived from an EMBL/GenBank/DDBJ whole genome shotgun (WGS) entry which is preliminary data.</text>
</comment>
<name>A0A5C7BAL4_9FLAO</name>
<dbReference type="AlphaFoldDB" id="A0A5C7BAL4"/>
<dbReference type="InterPro" id="IPR039498">
    <property type="entry name" value="NTP_transf_5"/>
</dbReference>
<keyword evidence="2" id="KW-1185">Reference proteome</keyword>
<dbReference type="Pfam" id="PF14907">
    <property type="entry name" value="NTP_transf_5"/>
    <property type="match status" value="1"/>
</dbReference>